<reference evidence="1 2" key="1">
    <citation type="journal article" date="2013" name="Curr. Biol.">
        <title>The Genome of the Foraminiferan Reticulomyxa filosa.</title>
        <authorList>
            <person name="Glockner G."/>
            <person name="Hulsmann N."/>
            <person name="Schleicher M."/>
            <person name="Noegel A.A."/>
            <person name="Eichinger L."/>
            <person name="Gallinger C."/>
            <person name="Pawlowski J."/>
            <person name="Sierra R."/>
            <person name="Euteneuer U."/>
            <person name="Pillet L."/>
            <person name="Moustafa A."/>
            <person name="Platzer M."/>
            <person name="Groth M."/>
            <person name="Szafranski K."/>
            <person name="Schliwa M."/>
        </authorList>
    </citation>
    <scope>NUCLEOTIDE SEQUENCE [LARGE SCALE GENOMIC DNA]</scope>
</reference>
<dbReference type="InterPro" id="IPR015915">
    <property type="entry name" value="Kelch-typ_b-propeller"/>
</dbReference>
<organism evidence="1 2">
    <name type="scientific">Reticulomyxa filosa</name>
    <dbReference type="NCBI Taxonomy" id="46433"/>
    <lineage>
        <taxon>Eukaryota</taxon>
        <taxon>Sar</taxon>
        <taxon>Rhizaria</taxon>
        <taxon>Retaria</taxon>
        <taxon>Foraminifera</taxon>
        <taxon>Monothalamids</taxon>
        <taxon>Reticulomyxidae</taxon>
        <taxon>Reticulomyxa</taxon>
    </lineage>
</organism>
<dbReference type="AlphaFoldDB" id="X6MV68"/>
<evidence type="ECO:0000313" key="1">
    <source>
        <dbReference type="EMBL" id="ETO16990.1"/>
    </source>
</evidence>
<accession>X6MV68</accession>
<keyword evidence="2" id="KW-1185">Reference proteome</keyword>
<name>X6MV68_RETFI</name>
<evidence type="ECO:0008006" key="3">
    <source>
        <dbReference type="Google" id="ProtNLM"/>
    </source>
</evidence>
<protein>
    <recommendedName>
        <fullName evidence="3">Kelch motif family protein</fullName>
    </recommendedName>
</protein>
<proteinExistence type="predicted"/>
<dbReference type="Proteomes" id="UP000023152">
    <property type="component" value="Unassembled WGS sequence"/>
</dbReference>
<comment type="caution">
    <text evidence="1">The sequence shown here is derived from an EMBL/GenBank/DDBJ whole genome shotgun (WGS) entry which is preliminary data.</text>
</comment>
<evidence type="ECO:0000313" key="2">
    <source>
        <dbReference type="Proteomes" id="UP000023152"/>
    </source>
</evidence>
<gene>
    <name evidence="1" type="ORF">RFI_20347</name>
</gene>
<dbReference type="InterPro" id="IPR011043">
    <property type="entry name" value="Gal_Oxase/kelch_b-propeller"/>
</dbReference>
<sequence>MTDYCHLHVNMLPNLPTTSSLSQCIWFDNEILICGGKNNNNCYSYHLLKQEYKLICAYPKETKLNSHIVVSCAPKNSAKDSITLLSFGGSVSLKIKHHTLIMNYKSVWKDDTAPAELHKNQWIPLPDHNVFGEQEMHEFNGARVCVGGKNMHLLFISRCPNKIDVIDMETFRYLHDVKNNTLPIPQDIQTLQHCFVGVAPNRFLLICEDTNVMITFHEKDNEFVYEFLPGCLLLRRCWGYAFAYLNNQIYFFGGYDYKKKKRMRFIHIYDVGLGKFFQVNQQMPFPISRSAAVPLVGSRPCSIHVFGGANDENKDLNTHFLFTQVVYFFSSFF</sequence>
<dbReference type="EMBL" id="ASPP01017495">
    <property type="protein sequence ID" value="ETO16990.1"/>
    <property type="molecule type" value="Genomic_DNA"/>
</dbReference>
<dbReference type="Gene3D" id="2.120.10.80">
    <property type="entry name" value="Kelch-type beta propeller"/>
    <property type="match status" value="1"/>
</dbReference>
<dbReference type="SUPFAM" id="SSF50965">
    <property type="entry name" value="Galactose oxidase, central domain"/>
    <property type="match status" value="1"/>
</dbReference>